<reference evidence="1" key="1">
    <citation type="journal article" date="2021" name="Environ. Microbiol.">
        <title>Gene family expansions and transcriptome signatures uncover fungal adaptations to wood decay.</title>
        <authorList>
            <person name="Hage H."/>
            <person name="Miyauchi S."/>
            <person name="Viragh M."/>
            <person name="Drula E."/>
            <person name="Min B."/>
            <person name="Chaduli D."/>
            <person name="Navarro D."/>
            <person name="Favel A."/>
            <person name="Norest M."/>
            <person name="Lesage-Meessen L."/>
            <person name="Balint B."/>
            <person name="Merenyi Z."/>
            <person name="de Eugenio L."/>
            <person name="Morin E."/>
            <person name="Martinez A.T."/>
            <person name="Baldrian P."/>
            <person name="Stursova M."/>
            <person name="Martinez M.J."/>
            <person name="Novotny C."/>
            <person name="Magnuson J.K."/>
            <person name="Spatafora J.W."/>
            <person name="Maurice S."/>
            <person name="Pangilinan J."/>
            <person name="Andreopoulos W."/>
            <person name="LaButti K."/>
            <person name="Hundley H."/>
            <person name="Na H."/>
            <person name="Kuo A."/>
            <person name="Barry K."/>
            <person name="Lipzen A."/>
            <person name="Henrissat B."/>
            <person name="Riley R."/>
            <person name="Ahrendt S."/>
            <person name="Nagy L.G."/>
            <person name="Grigoriev I.V."/>
            <person name="Martin F."/>
            <person name="Rosso M.N."/>
        </authorList>
    </citation>
    <scope>NUCLEOTIDE SEQUENCE</scope>
    <source>
        <strain evidence="1">CBS 384.51</strain>
    </source>
</reference>
<gene>
    <name evidence="1" type="ORF">BDY19DRAFT_981116</name>
</gene>
<proteinExistence type="predicted"/>
<name>A0ACB8TM64_9APHY</name>
<sequence length="68" mass="8168">MLVYIQVLMLFLIISLQKHTEWGKLEVQMITLNLKISKCPDTSCSFMYVQFFPVHLDSWIFYFSFLLQ</sequence>
<organism evidence="1 2">
    <name type="scientific">Irpex rosettiformis</name>
    <dbReference type="NCBI Taxonomy" id="378272"/>
    <lineage>
        <taxon>Eukaryota</taxon>
        <taxon>Fungi</taxon>
        <taxon>Dikarya</taxon>
        <taxon>Basidiomycota</taxon>
        <taxon>Agaricomycotina</taxon>
        <taxon>Agaricomycetes</taxon>
        <taxon>Polyporales</taxon>
        <taxon>Irpicaceae</taxon>
        <taxon>Irpex</taxon>
    </lineage>
</organism>
<keyword evidence="2" id="KW-1185">Reference proteome</keyword>
<evidence type="ECO:0000313" key="2">
    <source>
        <dbReference type="Proteomes" id="UP001055072"/>
    </source>
</evidence>
<comment type="caution">
    <text evidence="1">The sequence shown here is derived from an EMBL/GenBank/DDBJ whole genome shotgun (WGS) entry which is preliminary data.</text>
</comment>
<dbReference type="Proteomes" id="UP001055072">
    <property type="component" value="Unassembled WGS sequence"/>
</dbReference>
<protein>
    <submittedName>
        <fullName evidence="1">Uncharacterized protein</fullName>
    </submittedName>
</protein>
<evidence type="ECO:0000313" key="1">
    <source>
        <dbReference type="EMBL" id="KAI0083044.1"/>
    </source>
</evidence>
<dbReference type="EMBL" id="MU275005">
    <property type="protein sequence ID" value="KAI0083044.1"/>
    <property type="molecule type" value="Genomic_DNA"/>
</dbReference>
<accession>A0ACB8TM64</accession>